<organism evidence="1 2">
    <name type="scientific">Fuerstiella marisgermanici</name>
    <dbReference type="NCBI Taxonomy" id="1891926"/>
    <lineage>
        <taxon>Bacteria</taxon>
        <taxon>Pseudomonadati</taxon>
        <taxon>Planctomycetota</taxon>
        <taxon>Planctomycetia</taxon>
        <taxon>Planctomycetales</taxon>
        <taxon>Planctomycetaceae</taxon>
        <taxon>Fuerstiella</taxon>
    </lineage>
</organism>
<sequence>MKALRTELAFFDGNDLLARGNVLINSTEETCEVVSERGDRFEITRKFEEPACSFFVRYFDQNGAFVGRSAMRMGVHNSDDWEMIELAEPYQMCFKCAIVDCDNPDWATQEPLPDSSA</sequence>
<dbReference type="KEGG" id="fmr:Fuma_02628"/>
<reference evidence="1 2" key="1">
    <citation type="journal article" date="2016" name="Front. Microbiol.">
        <title>Fuerstia marisgermanicae gen. nov., sp. nov., an Unusual Member of the Phylum Planctomycetes from the German Wadden Sea.</title>
        <authorList>
            <person name="Kohn T."/>
            <person name="Heuer A."/>
            <person name="Jogler M."/>
            <person name="Vollmers J."/>
            <person name="Boedeker C."/>
            <person name="Bunk B."/>
            <person name="Rast P."/>
            <person name="Borchert D."/>
            <person name="Glockner I."/>
            <person name="Freese H.M."/>
            <person name="Klenk H.P."/>
            <person name="Overmann J."/>
            <person name="Kaster A.K."/>
            <person name="Rohde M."/>
            <person name="Wiegand S."/>
            <person name="Jogler C."/>
        </authorList>
    </citation>
    <scope>NUCLEOTIDE SEQUENCE [LARGE SCALE GENOMIC DNA]</scope>
    <source>
        <strain evidence="1 2">NH11</strain>
    </source>
</reference>
<dbReference type="OrthoDB" id="287514at2"/>
<accession>A0A1P8WG31</accession>
<dbReference type="RefSeq" id="WP_077024548.1">
    <property type="nucleotide sequence ID" value="NZ_CP017641.1"/>
</dbReference>
<evidence type="ECO:0000313" key="2">
    <source>
        <dbReference type="Proteomes" id="UP000187735"/>
    </source>
</evidence>
<proteinExistence type="predicted"/>
<protein>
    <submittedName>
        <fullName evidence="1">Uncharacterized protein</fullName>
    </submittedName>
</protein>
<keyword evidence="2" id="KW-1185">Reference proteome</keyword>
<dbReference type="EMBL" id="CP017641">
    <property type="protein sequence ID" value="APZ93015.1"/>
    <property type="molecule type" value="Genomic_DNA"/>
</dbReference>
<evidence type="ECO:0000313" key="1">
    <source>
        <dbReference type="EMBL" id="APZ93015.1"/>
    </source>
</evidence>
<dbReference type="AlphaFoldDB" id="A0A1P8WG31"/>
<dbReference type="Proteomes" id="UP000187735">
    <property type="component" value="Chromosome"/>
</dbReference>
<gene>
    <name evidence="1" type="ORF">Fuma_02628</name>
</gene>
<name>A0A1P8WG31_9PLAN</name>